<evidence type="ECO:0000256" key="5">
    <source>
        <dbReference type="ARBA" id="ARBA00023136"/>
    </source>
</evidence>
<evidence type="ECO:0000259" key="7">
    <source>
        <dbReference type="PROSITE" id="PS50850"/>
    </source>
</evidence>
<sequence>MAEQQISTGPVSAASPTQRPLLAVAAVLLGSFLTGFDTRFLSIGLPDLRGAFGLGFDEGAWLATITTSAQLIAAPAVAWLATAFGIRLVMIPACLIYAVTSQTIPFVRDVETLYVLHFIHGLMLGAFIPATLMIIFRHLPPKWWLPALAVYVFRSPFSLNFGVSLVGFYTQVVGWHALYGQHVALSLLMAALVWFGAARDPINRQLVRNADWAGMLFLGIGTAMIYAGLDQGNRLNWLESGTVMSLLAGGTVLMILFFINEAVVAEPWAHYSVLASHNVALGIAIILIYAVTSLSNSLLTPNFLINVAQLRPEQVGDLLLPYLVLPLIVAMFVGVWFLRHYDARILIAIGFTAFGLAAWLGTGLTQLWRGENFIPLALLQAVGHAFTFLGVLIFIISNADPKRATAFGAYVQVVRLDGIEIGTSLMATWVRVREQLHSNLLGQYVGAGDSDTVQALHQLTGGFARGSSAEVATARGVATLASRVTREANVLAYIDAFEVAFAAAVVGLLLVAMLRPAPIGPLSPKR</sequence>
<evidence type="ECO:0000313" key="9">
    <source>
        <dbReference type="Proteomes" id="UP000681075"/>
    </source>
</evidence>
<comment type="subcellular location">
    <subcellularLocation>
        <location evidence="1">Membrane</location>
        <topology evidence="1">Multi-pass membrane protein</topology>
    </subcellularLocation>
</comment>
<protein>
    <submittedName>
        <fullName evidence="8">MFS transporter</fullName>
    </submittedName>
</protein>
<feature type="transmembrane region" description="Helical" evidence="6">
    <location>
        <begin position="61"/>
        <end position="81"/>
    </location>
</feature>
<keyword evidence="9" id="KW-1185">Reference proteome</keyword>
<evidence type="ECO:0000256" key="6">
    <source>
        <dbReference type="SAM" id="Phobius"/>
    </source>
</evidence>
<evidence type="ECO:0000313" key="8">
    <source>
        <dbReference type="EMBL" id="GIL39976.1"/>
    </source>
</evidence>
<feature type="transmembrane region" description="Helical" evidence="6">
    <location>
        <begin position="148"/>
        <end position="172"/>
    </location>
</feature>
<dbReference type="Pfam" id="PF07690">
    <property type="entry name" value="MFS_1"/>
    <property type="match status" value="1"/>
</dbReference>
<dbReference type="PANTHER" id="PTHR42718">
    <property type="entry name" value="MAJOR FACILITATOR SUPERFAMILY MULTIDRUG TRANSPORTER MFSC"/>
    <property type="match status" value="1"/>
</dbReference>
<keyword evidence="3 6" id="KW-0812">Transmembrane</keyword>
<dbReference type="SUPFAM" id="SSF103473">
    <property type="entry name" value="MFS general substrate transporter"/>
    <property type="match status" value="1"/>
</dbReference>
<dbReference type="InterPro" id="IPR036259">
    <property type="entry name" value="MFS_trans_sf"/>
</dbReference>
<evidence type="ECO:0000256" key="1">
    <source>
        <dbReference type="ARBA" id="ARBA00004141"/>
    </source>
</evidence>
<dbReference type="PROSITE" id="PS50850">
    <property type="entry name" value="MFS"/>
    <property type="match status" value="1"/>
</dbReference>
<dbReference type="InterPro" id="IPR020846">
    <property type="entry name" value="MFS_dom"/>
</dbReference>
<dbReference type="Proteomes" id="UP000681075">
    <property type="component" value="Unassembled WGS sequence"/>
</dbReference>
<dbReference type="RefSeq" id="WP_420243089.1">
    <property type="nucleotide sequence ID" value="NZ_BOPV01000001.1"/>
</dbReference>
<proteinExistence type="predicted"/>
<feature type="transmembrane region" description="Helical" evidence="6">
    <location>
        <begin position="113"/>
        <end position="136"/>
    </location>
</feature>
<dbReference type="GO" id="GO:0016020">
    <property type="term" value="C:membrane"/>
    <property type="evidence" value="ECO:0007669"/>
    <property type="project" value="UniProtKB-SubCell"/>
</dbReference>
<dbReference type="AlphaFoldDB" id="A0A8S8XFI9"/>
<feature type="domain" description="Major facilitator superfamily (MFS) profile" evidence="7">
    <location>
        <begin position="23"/>
        <end position="519"/>
    </location>
</feature>
<dbReference type="Gene3D" id="1.20.1250.20">
    <property type="entry name" value="MFS general substrate transporter like domains"/>
    <property type="match status" value="1"/>
</dbReference>
<feature type="transmembrane region" description="Helical" evidence="6">
    <location>
        <begin position="279"/>
        <end position="299"/>
    </location>
</feature>
<feature type="transmembrane region" description="Helical" evidence="6">
    <location>
        <begin position="21"/>
        <end position="41"/>
    </location>
</feature>
<accession>A0A8S8XFI9</accession>
<dbReference type="GO" id="GO:0022857">
    <property type="term" value="F:transmembrane transporter activity"/>
    <property type="evidence" value="ECO:0007669"/>
    <property type="project" value="InterPro"/>
</dbReference>
<keyword evidence="2" id="KW-0813">Transport</keyword>
<name>A0A8S8XFI9_9PROT</name>
<feature type="transmembrane region" description="Helical" evidence="6">
    <location>
        <begin position="490"/>
        <end position="514"/>
    </location>
</feature>
<dbReference type="EMBL" id="BOPV01000001">
    <property type="protein sequence ID" value="GIL39976.1"/>
    <property type="molecule type" value="Genomic_DNA"/>
</dbReference>
<dbReference type="InterPro" id="IPR011701">
    <property type="entry name" value="MFS"/>
</dbReference>
<gene>
    <name evidence="8" type="ORF">TMPK1_22130</name>
</gene>
<keyword evidence="4 6" id="KW-1133">Transmembrane helix</keyword>
<evidence type="ECO:0000256" key="2">
    <source>
        <dbReference type="ARBA" id="ARBA00022448"/>
    </source>
</evidence>
<feature type="transmembrane region" description="Helical" evidence="6">
    <location>
        <begin position="345"/>
        <end position="368"/>
    </location>
</feature>
<evidence type="ECO:0000256" key="3">
    <source>
        <dbReference type="ARBA" id="ARBA00022692"/>
    </source>
</evidence>
<reference evidence="8" key="1">
    <citation type="submission" date="2021-02" db="EMBL/GenBank/DDBJ databases">
        <title>Genome sequence of Rhodospirillales sp. strain TMPK1 isolated from soil.</title>
        <authorList>
            <person name="Nakai R."/>
            <person name="Kusada H."/>
            <person name="Tamaki H."/>
        </authorList>
    </citation>
    <scope>NUCLEOTIDE SEQUENCE</scope>
    <source>
        <strain evidence="8">TMPK1</strain>
    </source>
</reference>
<keyword evidence="5 6" id="KW-0472">Membrane</keyword>
<feature type="transmembrane region" description="Helical" evidence="6">
    <location>
        <begin position="210"/>
        <end position="229"/>
    </location>
</feature>
<evidence type="ECO:0000256" key="4">
    <source>
        <dbReference type="ARBA" id="ARBA00022989"/>
    </source>
</evidence>
<feature type="transmembrane region" description="Helical" evidence="6">
    <location>
        <begin position="88"/>
        <end position="107"/>
    </location>
</feature>
<dbReference type="PANTHER" id="PTHR42718:SF9">
    <property type="entry name" value="MAJOR FACILITATOR SUPERFAMILY MULTIDRUG TRANSPORTER MFSC"/>
    <property type="match status" value="1"/>
</dbReference>
<organism evidence="8 9">
    <name type="scientific">Roseiterribacter gracilis</name>
    <dbReference type="NCBI Taxonomy" id="2812848"/>
    <lineage>
        <taxon>Bacteria</taxon>
        <taxon>Pseudomonadati</taxon>
        <taxon>Pseudomonadota</taxon>
        <taxon>Alphaproteobacteria</taxon>
        <taxon>Rhodospirillales</taxon>
        <taxon>Roseiterribacteraceae</taxon>
        <taxon>Roseiterribacter</taxon>
    </lineage>
</organism>
<feature type="transmembrane region" description="Helical" evidence="6">
    <location>
        <begin position="241"/>
        <end position="259"/>
    </location>
</feature>
<comment type="caution">
    <text evidence="8">The sequence shown here is derived from an EMBL/GenBank/DDBJ whole genome shotgun (WGS) entry which is preliminary data.</text>
</comment>
<feature type="transmembrane region" description="Helical" evidence="6">
    <location>
        <begin position="374"/>
        <end position="396"/>
    </location>
</feature>
<feature type="transmembrane region" description="Helical" evidence="6">
    <location>
        <begin position="178"/>
        <end position="198"/>
    </location>
</feature>
<feature type="transmembrane region" description="Helical" evidence="6">
    <location>
        <begin position="319"/>
        <end position="338"/>
    </location>
</feature>